<comment type="caution">
    <text evidence="3">The sequence shown here is derived from an EMBL/GenBank/DDBJ whole genome shotgun (WGS) entry which is preliminary data.</text>
</comment>
<dbReference type="Pfam" id="PF07916">
    <property type="entry name" value="TraG_N"/>
    <property type="match status" value="1"/>
</dbReference>
<reference evidence="3 4" key="1">
    <citation type="submission" date="2018-11" db="EMBL/GenBank/DDBJ databases">
        <title>Genomic Encyclopedia of Type Strains, Phase IV (KMG-IV): sequencing the most valuable type-strain genomes for metagenomic binning, comparative biology and taxonomic classification.</title>
        <authorList>
            <person name="Goeker M."/>
        </authorList>
    </citation>
    <scope>NUCLEOTIDE SEQUENCE [LARGE SCALE GENOMIC DNA]</scope>
    <source>
        <strain evidence="3 4">DSM 15985</strain>
    </source>
</reference>
<name>A0AAX1WQG9_9BURK</name>
<dbReference type="RefSeq" id="WP_123676677.1">
    <property type="nucleotide sequence ID" value="NZ_RJVL01000008.1"/>
</dbReference>
<keyword evidence="1" id="KW-0812">Transmembrane</keyword>
<gene>
    <name evidence="3" type="ORF">EDC60_3162</name>
</gene>
<feature type="transmembrane region" description="Helical" evidence="1">
    <location>
        <begin position="370"/>
        <end position="391"/>
    </location>
</feature>
<feature type="transmembrane region" description="Helical" evidence="1">
    <location>
        <begin position="486"/>
        <end position="510"/>
    </location>
</feature>
<proteinExistence type="predicted"/>
<feature type="transmembrane region" description="Helical" evidence="1">
    <location>
        <begin position="13"/>
        <end position="41"/>
    </location>
</feature>
<dbReference type="AlphaFoldDB" id="A0AAX1WQG9"/>
<accession>A0AAX1WQG9</accession>
<keyword evidence="1" id="KW-0472">Membrane</keyword>
<keyword evidence="1" id="KW-1133">Transmembrane helix</keyword>
<dbReference type="InterPro" id="IPR012931">
    <property type="entry name" value="TraG_N_Proteobacteria"/>
</dbReference>
<feature type="domain" description="TraG N-terminal Proteobacteria" evidence="2">
    <location>
        <begin position="8"/>
        <end position="520"/>
    </location>
</feature>
<keyword evidence="4" id="KW-1185">Reference proteome</keyword>
<feature type="transmembrane region" description="Helical" evidence="1">
    <location>
        <begin position="403"/>
        <end position="422"/>
    </location>
</feature>
<dbReference type="EMBL" id="RJVL01000008">
    <property type="protein sequence ID" value="ROR39667.1"/>
    <property type="molecule type" value="Genomic_DNA"/>
</dbReference>
<evidence type="ECO:0000256" key="1">
    <source>
        <dbReference type="SAM" id="Phobius"/>
    </source>
</evidence>
<feature type="transmembrane region" description="Helical" evidence="1">
    <location>
        <begin position="428"/>
        <end position="450"/>
    </location>
</feature>
<dbReference type="Proteomes" id="UP000271868">
    <property type="component" value="Unassembled WGS sequence"/>
</dbReference>
<evidence type="ECO:0000313" key="4">
    <source>
        <dbReference type="Proteomes" id="UP000271868"/>
    </source>
</evidence>
<protein>
    <submittedName>
        <fullName evidence="3">TraG-like protein</fullName>
    </submittedName>
</protein>
<sequence length="546" mass="59156">MQLDSYLEIFTTMYGWAFANIIGEVITGTGLVIIPFAIIIFQSWREAKEQGLESSGVLALLERAMTRLILALFVMSVCFATTPITSLHHTNLAYMPPATPLAPSPVQGSRDGGTGSGFDSAMHDSVDGSMSGTGNLSYVPAWWYSVMAISSGVNNAVRNGLNNSGNSIRMVEDLARTATIEDPKVLNSVQRFYSECFIPARSRYLTLTAGDISPTGQTILDPTNKPYGPTDVDWMGSQLFRTEPGFYAHMRSYNPVPGFAVDFTRDTDYYNPSSGLPPPNPGVINPAWGRPTCKEWWEDSTQGVREQMISHSSTWQQLLNVGASAMTWGSNDQRKDSFARLAQAKANPSFVDQDRISGSDYDVATSIGRIAGGALSTIGVGSAAAVAGVAFTPLITALPMMQALVLMGIYMFLPLVVFLSGFDLKAMFYGAVAIFTVKLWAAMWFIAQWVDARLIDSMYPGGQGNILLQELTHLASGSTPQGYKRMILNILLLTLFIGLPLIWTAMMGWIGLHVGGQLTDIARQTEGHAKNSASASTSIATKGKVR</sequence>
<organism evidence="3 4">
    <name type="scientific">Diaphorobacter nitroreducens</name>
    <dbReference type="NCBI Taxonomy" id="164759"/>
    <lineage>
        <taxon>Bacteria</taxon>
        <taxon>Pseudomonadati</taxon>
        <taxon>Pseudomonadota</taxon>
        <taxon>Betaproteobacteria</taxon>
        <taxon>Burkholderiales</taxon>
        <taxon>Comamonadaceae</taxon>
        <taxon>Diaphorobacter</taxon>
    </lineage>
</organism>
<evidence type="ECO:0000259" key="2">
    <source>
        <dbReference type="Pfam" id="PF07916"/>
    </source>
</evidence>
<feature type="transmembrane region" description="Helical" evidence="1">
    <location>
        <begin position="68"/>
        <end position="87"/>
    </location>
</feature>
<evidence type="ECO:0000313" key="3">
    <source>
        <dbReference type="EMBL" id="ROR39667.1"/>
    </source>
</evidence>